<gene>
    <name evidence="2" type="ORF">LY89DRAFT_49936</name>
</gene>
<dbReference type="RefSeq" id="XP_018071622.1">
    <property type="nucleotide sequence ID" value="XM_018207951.1"/>
</dbReference>
<name>A0A194XBY7_MOLSC</name>
<accession>A0A194XBY7</accession>
<proteinExistence type="predicted"/>
<organism evidence="2 3">
    <name type="scientific">Mollisia scopiformis</name>
    <name type="common">Conifer needle endophyte fungus</name>
    <name type="synonym">Phialocephala scopiformis</name>
    <dbReference type="NCBI Taxonomy" id="149040"/>
    <lineage>
        <taxon>Eukaryota</taxon>
        <taxon>Fungi</taxon>
        <taxon>Dikarya</taxon>
        <taxon>Ascomycota</taxon>
        <taxon>Pezizomycotina</taxon>
        <taxon>Leotiomycetes</taxon>
        <taxon>Helotiales</taxon>
        <taxon>Mollisiaceae</taxon>
        <taxon>Mollisia</taxon>
    </lineage>
</organism>
<reference evidence="2 3" key="1">
    <citation type="submission" date="2015-10" db="EMBL/GenBank/DDBJ databases">
        <title>Full genome of DAOMC 229536 Phialocephala scopiformis, a fungal endophyte of spruce producing the potent anti-insectan compound rugulosin.</title>
        <authorList>
            <consortium name="DOE Joint Genome Institute"/>
            <person name="Walker A.K."/>
            <person name="Frasz S.L."/>
            <person name="Seifert K.A."/>
            <person name="Miller J.D."/>
            <person name="Mondo S.J."/>
            <person name="Labutti K."/>
            <person name="Lipzen A."/>
            <person name="Dockter R."/>
            <person name="Kennedy M."/>
            <person name="Grigoriev I.V."/>
            <person name="Spatafora J.W."/>
        </authorList>
    </citation>
    <scope>NUCLEOTIDE SEQUENCE [LARGE SCALE GENOMIC DNA]</scope>
    <source>
        <strain evidence="2 3">CBS 120377</strain>
    </source>
</reference>
<evidence type="ECO:0000313" key="3">
    <source>
        <dbReference type="Proteomes" id="UP000070700"/>
    </source>
</evidence>
<keyword evidence="3" id="KW-1185">Reference proteome</keyword>
<evidence type="ECO:0000256" key="1">
    <source>
        <dbReference type="SAM" id="MobiDB-lite"/>
    </source>
</evidence>
<sequence length="173" mass="18790">MIGRRAKNADKKSNFIGGCVRGWCVRLAVCLNAFRWLLVAGCWLLAAADRDGRLNGETLIPKIRLAAGPPPRPLTLLILPCSQPFTPPPHLRTRSPPSPLSPPLQTPGVCRLLFLRQRTPTFRPTGSVQGFSSSDPTNSSPSSKYLLVALSTPAESDLTALESRRPIEELVGQ</sequence>
<dbReference type="KEGG" id="psco:LY89DRAFT_49936"/>
<feature type="region of interest" description="Disordered" evidence="1">
    <location>
        <begin position="124"/>
        <end position="144"/>
    </location>
</feature>
<evidence type="ECO:0000313" key="2">
    <source>
        <dbReference type="EMBL" id="KUJ17267.1"/>
    </source>
</evidence>
<dbReference type="AlphaFoldDB" id="A0A194XBY7"/>
<dbReference type="EMBL" id="KQ947414">
    <property type="protein sequence ID" value="KUJ17267.1"/>
    <property type="molecule type" value="Genomic_DNA"/>
</dbReference>
<dbReference type="InParanoid" id="A0A194XBY7"/>
<protein>
    <submittedName>
        <fullName evidence="2">Uncharacterized protein</fullName>
    </submittedName>
</protein>
<dbReference type="Proteomes" id="UP000070700">
    <property type="component" value="Unassembled WGS sequence"/>
</dbReference>
<dbReference type="GeneID" id="28817677"/>
<feature type="compositionally biased region" description="Low complexity" evidence="1">
    <location>
        <begin position="132"/>
        <end position="143"/>
    </location>
</feature>